<dbReference type="InterPro" id="IPR007387">
    <property type="entry name" value="TRAP_DctQ"/>
</dbReference>
<keyword evidence="12" id="KW-1185">Reference proteome</keyword>
<evidence type="ECO:0000313" key="12">
    <source>
        <dbReference type="Proteomes" id="UP001335737"/>
    </source>
</evidence>
<keyword evidence="6 9" id="KW-1133">Transmembrane helix</keyword>
<evidence type="ECO:0000259" key="10">
    <source>
        <dbReference type="Pfam" id="PF04290"/>
    </source>
</evidence>
<comment type="caution">
    <text evidence="11">The sequence shown here is derived from an EMBL/GenBank/DDBJ whole genome shotgun (WGS) entry which is preliminary data.</text>
</comment>
<keyword evidence="2" id="KW-0813">Transport</keyword>
<evidence type="ECO:0000256" key="5">
    <source>
        <dbReference type="ARBA" id="ARBA00022692"/>
    </source>
</evidence>
<keyword evidence="7 9" id="KW-0472">Membrane</keyword>
<keyword evidence="5 9" id="KW-0812">Transmembrane</keyword>
<evidence type="ECO:0000256" key="8">
    <source>
        <dbReference type="ARBA" id="ARBA00038436"/>
    </source>
</evidence>
<dbReference type="PANTHER" id="PTHR35011">
    <property type="entry name" value="2,3-DIKETO-L-GULONATE TRAP TRANSPORTER SMALL PERMEASE PROTEIN YIAM"/>
    <property type="match status" value="1"/>
</dbReference>
<comment type="similarity">
    <text evidence="8">Belongs to the TRAP transporter small permease family.</text>
</comment>
<evidence type="ECO:0000256" key="9">
    <source>
        <dbReference type="SAM" id="Phobius"/>
    </source>
</evidence>
<evidence type="ECO:0000256" key="4">
    <source>
        <dbReference type="ARBA" id="ARBA00022519"/>
    </source>
</evidence>
<keyword evidence="3" id="KW-1003">Cell membrane</keyword>
<keyword evidence="4" id="KW-0997">Cell inner membrane</keyword>
<feature type="transmembrane region" description="Helical" evidence="9">
    <location>
        <begin position="49"/>
        <end position="67"/>
    </location>
</feature>
<evidence type="ECO:0000256" key="2">
    <source>
        <dbReference type="ARBA" id="ARBA00022448"/>
    </source>
</evidence>
<dbReference type="PANTHER" id="PTHR35011:SF2">
    <property type="entry name" value="2,3-DIKETO-L-GULONATE TRAP TRANSPORTER SMALL PERMEASE PROTEIN YIAM"/>
    <property type="match status" value="1"/>
</dbReference>
<dbReference type="EMBL" id="JARZFX010000008">
    <property type="protein sequence ID" value="MEC5424808.1"/>
    <property type="molecule type" value="Genomic_DNA"/>
</dbReference>
<feature type="transmembrane region" description="Helical" evidence="9">
    <location>
        <begin position="129"/>
        <end position="148"/>
    </location>
</feature>
<dbReference type="InterPro" id="IPR055348">
    <property type="entry name" value="DctQ"/>
</dbReference>
<feature type="transmembrane region" description="Helical" evidence="9">
    <location>
        <begin position="17"/>
        <end position="37"/>
    </location>
</feature>
<sequence>MRFFINLTHYITKINKWVVFSTLVLLMPLVTFFAISRSLGYPVLGDVELVQFSMVLIIMGSLAFTESTNSHISIGIIVDKLPSFFQTIIDIIAQSLTIAFCFIICWVFIIKMNFLESSMLLGIPYYPFYILIVIGFAGWGLEAILKFLESIKKLIH</sequence>
<evidence type="ECO:0000256" key="6">
    <source>
        <dbReference type="ARBA" id="ARBA00022989"/>
    </source>
</evidence>
<organism evidence="11 12">
    <name type="scientific">Virgibacillus tibetensis</name>
    <dbReference type="NCBI Taxonomy" id="3042313"/>
    <lineage>
        <taxon>Bacteria</taxon>
        <taxon>Bacillati</taxon>
        <taxon>Bacillota</taxon>
        <taxon>Bacilli</taxon>
        <taxon>Bacillales</taxon>
        <taxon>Bacillaceae</taxon>
        <taxon>Virgibacillus</taxon>
    </lineage>
</organism>
<feature type="domain" description="Tripartite ATP-independent periplasmic transporters DctQ component" evidence="10">
    <location>
        <begin position="29"/>
        <end position="152"/>
    </location>
</feature>
<dbReference type="Proteomes" id="UP001335737">
    <property type="component" value="Unassembled WGS sequence"/>
</dbReference>
<dbReference type="Pfam" id="PF04290">
    <property type="entry name" value="DctQ"/>
    <property type="match status" value="1"/>
</dbReference>
<proteinExistence type="inferred from homology"/>
<evidence type="ECO:0000313" key="11">
    <source>
        <dbReference type="EMBL" id="MEC5424808.1"/>
    </source>
</evidence>
<gene>
    <name evidence="11" type="ORF">QGM71_15080</name>
</gene>
<protein>
    <submittedName>
        <fullName evidence="11">TRAP transporter small permease</fullName>
    </submittedName>
</protein>
<evidence type="ECO:0000256" key="7">
    <source>
        <dbReference type="ARBA" id="ARBA00023136"/>
    </source>
</evidence>
<evidence type="ECO:0000256" key="3">
    <source>
        <dbReference type="ARBA" id="ARBA00022475"/>
    </source>
</evidence>
<comment type="subcellular location">
    <subcellularLocation>
        <location evidence="1">Cell inner membrane</location>
        <topology evidence="1">Multi-pass membrane protein</topology>
    </subcellularLocation>
</comment>
<evidence type="ECO:0000256" key="1">
    <source>
        <dbReference type="ARBA" id="ARBA00004429"/>
    </source>
</evidence>
<dbReference type="RefSeq" id="WP_327608366.1">
    <property type="nucleotide sequence ID" value="NZ_JARZFX010000008.1"/>
</dbReference>
<name>A0ABU6KI11_9BACI</name>
<accession>A0ABU6KI11</accession>
<reference evidence="11 12" key="1">
    <citation type="journal article" date="2024" name="Int. J. Syst. Evol. Microbiol.">
        <title>Virgibacillus tibetensis sp. nov., isolated from salt lake on the Tibetan Plateau of China.</title>
        <authorList>
            <person name="Phurbu D."/>
            <person name="Liu Z.-X."/>
            <person name="Wang R."/>
            <person name="Zheng Y.-Y."/>
            <person name="Liu H.-C."/>
            <person name="Zhou Y.-G."/>
            <person name="Yu Y.-J."/>
            <person name="Li A.-H."/>
        </authorList>
    </citation>
    <scope>NUCLEOTIDE SEQUENCE [LARGE SCALE GENOMIC DNA]</scope>
    <source>
        <strain evidence="11 12">C22-A2</strain>
    </source>
</reference>
<feature type="transmembrane region" description="Helical" evidence="9">
    <location>
        <begin position="88"/>
        <end position="109"/>
    </location>
</feature>